<organism evidence="1 2">
    <name type="scientific">Dictyostelium discoideum</name>
    <name type="common">Social amoeba</name>
    <dbReference type="NCBI Taxonomy" id="44689"/>
    <lineage>
        <taxon>Eukaryota</taxon>
        <taxon>Amoebozoa</taxon>
        <taxon>Evosea</taxon>
        <taxon>Eumycetozoa</taxon>
        <taxon>Dictyostelia</taxon>
        <taxon>Dictyosteliales</taxon>
        <taxon>Dictyosteliaceae</taxon>
        <taxon>Dictyostelium</taxon>
    </lineage>
</organism>
<evidence type="ECO:0000313" key="1">
    <source>
        <dbReference type="EMBL" id="EAL67899.1"/>
    </source>
</evidence>
<evidence type="ECO:0000313" key="2">
    <source>
        <dbReference type="Proteomes" id="UP000002195"/>
    </source>
</evidence>
<reference evidence="1 2" key="1">
    <citation type="journal article" date="2005" name="Nature">
        <title>The genome of the social amoeba Dictyostelium discoideum.</title>
        <authorList>
            <consortium name="The Dictyostelium discoideum Sequencing Consortium"/>
            <person name="Eichinger L."/>
            <person name="Pachebat J.A."/>
            <person name="Glockner G."/>
            <person name="Rajandream M.A."/>
            <person name="Sucgang R."/>
            <person name="Berriman M."/>
            <person name="Song J."/>
            <person name="Olsen R."/>
            <person name="Szafranski K."/>
            <person name="Xu Q."/>
            <person name="Tunggal B."/>
            <person name="Kummerfeld S."/>
            <person name="Madera M."/>
            <person name="Konfortov B.A."/>
            <person name="Rivero F."/>
            <person name="Bankier A.T."/>
            <person name="Lehmann R."/>
            <person name="Hamlin N."/>
            <person name="Davies R."/>
            <person name="Gaudet P."/>
            <person name="Fey P."/>
            <person name="Pilcher K."/>
            <person name="Chen G."/>
            <person name="Saunders D."/>
            <person name="Sodergren E."/>
            <person name="Davis P."/>
            <person name="Kerhornou A."/>
            <person name="Nie X."/>
            <person name="Hall N."/>
            <person name="Anjard C."/>
            <person name="Hemphill L."/>
            <person name="Bason N."/>
            <person name="Farbrother P."/>
            <person name="Desany B."/>
            <person name="Just E."/>
            <person name="Morio T."/>
            <person name="Rost R."/>
            <person name="Churcher C."/>
            <person name="Cooper J."/>
            <person name="Haydock S."/>
            <person name="van Driessche N."/>
            <person name="Cronin A."/>
            <person name="Goodhead I."/>
            <person name="Muzny D."/>
            <person name="Mourier T."/>
            <person name="Pain A."/>
            <person name="Lu M."/>
            <person name="Harper D."/>
            <person name="Lindsay R."/>
            <person name="Hauser H."/>
            <person name="James K."/>
            <person name="Quiles M."/>
            <person name="Madan Babu M."/>
            <person name="Saito T."/>
            <person name="Buchrieser C."/>
            <person name="Wardroper A."/>
            <person name="Felder M."/>
            <person name="Thangavelu M."/>
            <person name="Johnson D."/>
            <person name="Knights A."/>
            <person name="Loulseged H."/>
            <person name="Mungall K."/>
            <person name="Oliver K."/>
            <person name="Price C."/>
            <person name="Quail M.A."/>
            <person name="Urushihara H."/>
            <person name="Hernandez J."/>
            <person name="Rabbinowitsch E."/>
            <person name="Steffen D."/>
            <person name="Sanders M."/>
            <person name="Ma J."/>
            <person name="Kohara Y."/>
            <person name="Sharp S."/>
            <person name="Simmonds M."/>
            <person name="Spiegler S."/>
            <person name="Tivey A."/>
            <person name="Sugano S."/>
            <person name="White B."/>
            <person name="Walker D."/>
            <person name="Woodward J."/>
            <person name="Winckler T."/>
            <person name="Tanaka Y."/>
            <person name="Shaulsky G."/>
            <person name="Schleicher M."/>
            <person name="Weinstock G."/>
            <person name="Rosenthal A."/>
            <person name="Cox E.C."/>
            <person name="Chisholm R.L."/>
            <person name="Gibbs R."/>
            <person name="Loomis W.F."/>
            <person name="Platzer M."/>
            <person name="Kay R.R."/>
            <person name="Williams J."/>
            <person name="Dear P.H."/>
            <person name="Noegel A.A."/>
            <person name="Barrell B."/>
            <person name="Kuspa A."/>
        </authorList>
    </citation>
    <scope>NUCLEOTIDE SEQUENCE [LARGE SCALE GENOMIC DNA]</scope>
    <source>
        <strain evidence="1 2">AX4</strain>
    </source>
</reference>
<dbReference type="PhylomeDB" id="Q54X90"/>
<dbReference type="EMBL" id="AAFI02000027">
    <property type="protein sequence ID" value="EAL67899.1"/>
    <property type="molecule type" value="Genomic_DNA"/>
</dbReference>
<dbReference type="GeneID" id="8621883"/>
<name>Q54X90_DICDI</name>
<dbReference type="KEGG" id="ddi:DDB_G0279121"/>
<keyword evidence="2" id="KW-1185">Reference proteome</keyword>
<protein>
    <submittedName>
        <fullName evidence="1">Uncharacterized protein</fullName>
    </submittedName>
</protein>
<sequence length="152" mass="18189">MTSKYRCQHDKFSLKQLKKRGFSLYLDELFDKDEFPNIGYCTEECKEKMKEIYRITFEQYLEIINKYYNDSRIFDYNLENNPEECDLWMYREFLSARPPLSPQDEYARMAIKAMKVGIQDGKPVRLCELQPGVQCDFDATNLPGSEEDEREK</sequence>
<dbReference type="eggNOG" id="ENOG502RHU0">
    <property type="taxonomic scope" value="Eukaryota"/>
</dbReference>
<dbReference type="PaxDb" id="44689-DDB0205047"/>
<dbReference type="Proteomes" id="UP000002195">
    <property type="component" value="Unassembled WGS sequence"/>
</dbReference>
<gene>
    <name evidence="1" type="ORF">DDB_G0279121</name>
</gene>
<dbReference type="RefSeq" id="XP_641878.1">
    <property type="nucleotide sequence ID" value="XM_636786.1"/>
</dbReference>
<dbReference type="AlphaFoldDB" id="Q54X90"/>
<dbReference type="HOGENOM" id="CLU_1725713_0_0_1"/>
<dbReference type="VEuPathDB" id="AmoebaDB:DDB_G0279121"/>
<dbReference type="dictyBase" id="DDB_G0279121"/>
<dbReference type="OMA" id="RITFEQY"/>
<accession>Q54X90</accession>
<comment type="caution">
    <text evidence="1">The sequence shown here is derived from an EMBL/GenBank/DDBJ whole genome shotgun (WGS) entry which is preliminary data.</text>
</comment>
<dbReference type="InParanoid" id="Q54X90"/>
<proteinExistence type="predicted"/>